<evidence type="ECO:0000313" key="1">
    <source>
        <dbReference type="EMBL" id="PTQ77022.1"/>
    </source>
</evidence>
<sequence length="60" mass="7158">MSIFHLQSRLHYVIEIKCLQILSDLIVYFELWLSLQFAKSSKLIRKSSDKLRTIFSICPR</sequence>
<reference evidence="1 2" key="1">
    <citation type="submission" date="2018-04" db="EMBL/GenBank/DDBJ databases">
        <title>Active sludge and wastewater microbial communities from Klosterneuburg, Austria.</title>
        <authorList>
            <person name="Wagner M."/>
        </authorList>
    </citation>
    <scope>NUCLEOTIDE SEQUENCE [LARGE SCALE GENOMIC DNA]</scope>
    <source>
        <strain evidence="1 2">Nm49</strain>
    </source>
</reference>
<evidence type="ECO:0000313" key="2">
    <source>
        <dbReference type="Proteomes" id="UP000244128"/>
    </source>
</evidence>
<comment type="caution">
    <text evidence="1">The sequence shown here is derived from an EMBL/GenBank/DDBJ whole genome shotgun (WGS) entry which is preliminary data.</text>
</comment>
<proteinExistence type="predicted"/>
<protein>
    <submittedName>
        <fullName evidence="1">Uncharacterized protein</fullName>
    </submittedName>
</protein>
<gene>
    <name evidence="1" type="ORF">C8R26_11170</name>
</gene>
<dbReference type="Proteomes" id="UP000244128">
    <property type="component" value="Unassembled WGS sequence"/>
</dbReference>
<organism evidence="1 2">
    <name type="scientific">Nitrosomonas oligotropha</name>
    <dbReference type="NCBI Taxonomy" id="42354"/>
    <lineage>
        <taxon>Bacteria</taxon>
        <taxon>Pseudomonadati</taxon>
        <taxon>Pseudomonadota</taxon>
        <taxon>Betaproteobacteria</taxon>
        <taxon>Nitrosomonadales</taxon>
        <taxon>Nitrosomonadaceae</taxon>
        <taxon>Nitrosomonas</taxon>
    </lineage>
</organism>
<dbReference type="AlphaFoldDB" id="A0A2T5HZM6"/>
<dbReference type="EMBL" id="QAOI01000011">
    <property type="protein sequence ID" value="PTQ77022.1"/>
    <property type="molecule type" value="Genomic_DNA"/>
</dbReference>
<accession>A0A2T5HZM6</accession>
<name>A0A2T5HZM6_9PROT</name>